<reference evidence="1 2" key="1">
    <citation type="submission" date="2018-12" db="EMBL/GenBank/DDBJ databases">
        <title>Draft Genome Sequence of Chryseobacterium arthrosphaerae strain ED882-96 Isolated from the Blood of a Patient with Liver Cirrhosis in Taiwan.</title>
        <authorList>
            <person name="Lin J.-N."/>
            <person name="Lai C.-H."/>
            <person name="Yang C.-H."/>
            <person name="Huang Y.-H."/>
        </authorList>
    </citation>
    <scope>NUCLEOTIDE SEQUENCE [LARGE SCALE GENOMIC DNA]</scope>
    <source>
        <strain evidence="1 2">ED882-96</strain>
    </source>
</reference>
<sequence length="229" mass="26586">MQQAINLTLNRNFKIRNFEEDKAATLNTNPGLRYEGEVKDYKKFSGSFYLKNESGELIESFNVIIGVNKKSYPNAFPVLLSTDDKIDRNADYHMDIEGVVCLEHPYISNRLALGGIRIYDFINYYLSRYFSWVLVKKYGHSEILEEWQHQDKGTIQLYQELLGTTDDKIISLFIEQYCKTAKIQPNEKCYCGSGLKLKKCHFDAAILLKSTSKKVLIHDLRLFKNEIIT</sequence>
<dbReference type="Proteomes" id="UP000276953">
    <property type="component" value="Unassembled WGS sequence"/>
</dbReference>
<comment type="caution">
    <text evidence="1">The sequence shown here is derived from an EMBL/GenBank/DDBJ whole genome shotgun (WGS) entry which is preliminary data.</text>
</comment>
<dbReference type="Gene3D" id="3.10.450.50">
    <property type="match status" value="1"/>
</dbReference>
<dbReference type="InterPro" id="IPR004027">
    <property type="entry name" value="SEC_C_motif"/>
</dbReference>
<dbReference type="Pfam" id="PF02810">
    <property type="entry name" value="SEC-C"/>
    <property type="match status" value="1"/>
</dbReference>
<evidence type="ECO:0000313" key="2">
    <source>
        <dbReference type="Proteomes" id="UP000276953"/>
    </source>
</evidence>
<gene>
    <name evidence="1" type="ORF">EJ377_11465</name>
</gene>
<protein>
    <submittedName>
        <fullName evidence="1">SEC-C domain-containing protein</fullName>
    </submittedName>
</protein>
<dbReference type="EMBL" id="RYFC01000001">
    <property type="protein sequence ID" value="RTZ50398.1"/>
    <property type="molecule type" value="Genomic_DNA"/>
</dbReference>
<evidence type="ECO:0000313" key="1">
    <source>
        <dbReference type="EMBL" id="RTZ50398.1"/>
    </source>
</evidence>
<dbReference type="SUPFAM" id="SSF103642">
    <property type="entry name" value="Sec-C motif"/>
    <property type="match status" value="1"/>
</dbReference>
<proteinExistence type="predicted"/>
<dbReference type="AlphaFoldDB" id="A0A3S0Q8M2"/>
<accession>A0A3S0Q8M2</accession>
<name>A0A3S0Q8M2_9FLAO</name>
<organism evidence="1 2">
    <name type="scientific">Chryseobacterium arthrosphaerae</name>
    <dbReference type="NCBI Taxonomy" id="651561"/>
    <lineage>
        <taxon>Bacteria</taxon>
        <taxon>Pseudomonadati</taxon>
        <taxon>Bacteroidota</taxon>
        <taxon>Flavobacteriia</taxon>
        <taxon>Flavobacteriales</taxon>
        <taxon>Weeksellaceae</taxon>
        <taxon>Chryseobacterium group</taxon>
        <taxon>Chryseobacterium</taxon>
    </lineage>
</organism>